<evidence type="ECO:0000313" key="3">
    <source>
        <dbReference type="Proteomes" id="UP001341281"/>
    </source>
</evidence>
<evidence type="ECO:0000313" key="2">
    <source>
        <dbReference type="EMBL" id="WVZ61658.1"/>
    </source>
</evidence>
<organism evidence="2 3">
    <name type="scientific">Paspalum notatum var. saurae</name>
    <dbReference type="NCBI Taxonomy" id="547442"/>
    <lineage>
        <taxon>Eukaryota</taxon>
        <taxon>Viridiplantae</taxon>
        <taxon>Streptophyta</taxon>
        <taxon>Embryophyta</taxon>
        <taxon>Tracheophyta</taxon>
        <taxon>Spermatophyta</taxon>
        <taxon>Magnoliopsida</taxon>
        <taxon>Liliopsida</taxon>
        <taxon>Poales</taxon>
        <taxon>Poaceae</taxon>
        <taxon>PACMAD clade</taxon>
        <taxon>Panicoideae</taxon>
        <taxon>Andropogonodae</taxon>
        <taxon>Paspaleae</taxon>
        <taxon>Paspalinae</taxon>
        <taxon>Paspalum</taxon>
    </lineage>
</organism>
<dbReference type="Pfam" id="PF13966">
    <property type="entry name" value="zf-RVT"/>
    <property type="match status" value="1"/>
</dbReference>
<reference evidence="2 3" key="1">
    <citation type="submission" date="2024-02" db="EMBL/GenBank/DDBJ databases">
        <title>High-quality chromosome-scale genome assembly of Pensacola bahiagrass (Paspalum notatum Flugge var. saurae).</title>
        <authorList>
            <person name="Vega J.M."/>
            <person name="Podio M."/>
            <person name="Orjuela J."/>
            <person name="Siena L.A."/>
            <person name="Pessino S.C."/>
            <person name="Combes M.C."/>
            <person name="Mariac C."/>
            <person name="Albertini E."/>
            <person name="Pupilli F."/>
            <person name="Ortiz J.P.A."/>
            <person name="Leblanc O."/>
        </authorList>
    </citation>
    <scope>NUCLEOTIDE SEQUENCE [LARGE SCALE GENOMIC DNA]</scope>
    <source>
        <strain evidence="2">R1</strain>
        <tissue evidence="2">Leaf</tissue>
    </source>
</reference>
<sequence length="738" mass="85952">MEEVRHAIFQMKHNKALGPDGFPAEFYQVFWELIKNDLMAMFREFYDCKLPLYSLNFGIITLLPKQKEVKQIQQYRPICLLNVSFKVFSKVIANRLCLVAKKVIRPSQTAFLSGRNILEGVVVLHETLHELRKKKLNGVVLKLDFEKAYDKVNWSFLQQTLRMKGFSPLWCRWIEQIVSKGSVGVKVNDDIGKYACCFVNKSKGEQLVSWSYTPFSGWGTLHFTDDTILFMEHDLEEAKNLKLVLCAFEQLSGLKINFHKSELFLYGEAQSFPKEYSELFGCNVGSLPFRYLGIPMHHRKIANKDWFSVEERFQKKLSSWKGKLLSSGGRLVLMNSVLSSLPMFMFSFFEAPKGVLKKLDYYRSRFFWQCDEHKKKYRLAKWNILSTPRDIGGLGILNLEVQNKCLLGKWLFKLLTEDGLWQDLRKKYLHSKAITHVSKQSGDSQFWVGLMHVKEQVLSFGSFKLQNGKQIRFWEDRVVRRKYVTVDTVLSTVPLNVSFRRALIGEKLIAWHDLVSKVALVVLGEGKDIFTWNLNKNGSFSVSSMYSALVQEGCAPRKNLFWALKVPLKIKIFLWFLKRGVVLTKDNLAKRQWKGNLKCSFCNANETIQHLFFDCHVARFVWNSIFISFGIQPPKNVSQMFGSWLKRFPSRLRTKILLGAAALCWAIWLSRNDMVFNRFLSNSFKEIMFRGIYWIRCWAKLSTEDDKEILEAGCRKLEAFVLEFFGGFGWRARYRIDG</sequence>
<dbReference type="PROSITE" id="PS50878">
    <property type="entry name" value="RT_POL"/>
    <property type="match status" value="1"/>
</dbReference>
<evidence type="ECO:0000259" key="1">
    <source>
        <dbReference type="PROSITE" id="PS50878"/>
    </source>
</evidence>
<dbReference type="EMBL" id="CP144747">
    <property type="protein sequence ID" value="WVZ61658.1"/>
    <property type="molecule type" value="Genomic_DNA"/>
</dbReference>
<accession>A0AAQ3SVS3</accession>
<dbReference type="InterPro" id="IPR026960">
    <property type="entry name" value="RVT-Znf"/>
</dbReference>
<gene>
    <name evidence="2" type="ORF">U9M48_011496</name>
</gene>
<dbReference type="Proteomes" id="UP001341281">
    <property type="component" value="Chromosome 03"/>
</dbReference>
<dbReference type="PANTHER" id="PTHR33116">
    <property type="entry name" value="REVERSE TRANSCRIPTASE ZINC-BINDING DOMAIN-CONTAINING PROTEIN-RELATED-RELATED"/>
    <property type="match status" value="1"/>
</dbReference>
<dbReference type="AlphaFoldDB" id="A0AAQ3SVS3"/>
<dbReference type="InterPro" id="IPR000477">
    <property type="entry name" value="RT_dom"/>
</dbReference>
<dbReference type="PANTHER" id="PTHR33116:SF87">
    <property type="entry name" value="OS01G0158850 PROTEIN"/>
    <property type="match status" value="1"/>
</dbReference>
<name>A0AAQ3SVS3_PASNO</name>
<protein>
    <recommendedName>
        <fullName evidence="1">Reverse transcriptase domain-containing protein</fullName>
    </recommendedName>
</protein>
<proteinExistence type="predicted"/>
<keyword evidence="3" id="KW-1185">Reference proteome</keyword>
<feature type="domain" description="Reverse transcriptase" evidence="1">
    <location>
        <begin position="44"/>
        <end position="296"/>
    </location>
</feature>
<dbReference type="Pfam" id="PF00078">
    <property type="entry name" value="RVT_1"/>
    <property type="match status" value="1"/>
</dbReference>
<dbReference type="CDD" id="cd01650">
    <property type="entry name" value="RT_nLTR_like"/>
    <property type="match status" value="1"/>
</dbReference>